<dbReference type="GO" id="GO:0046872">
    <property type="term" value="F:metal ion binding"/>
    <property type="evidence" value="ECO:0007669"/>
    <property type="project" value="UniProtKB-KW"/>
</dbReference>
<dbReference type="Pfam" id="PF02424">
    <property type="entry name" value="ApbE"/>
    <property type="match status" value="1"/>
</dbReference>
<dbReference type="Gene3D" id="3.10.520.10">
    <property type="entry name" value="ApbE-like domains"/>
    <property type="match status" value="1"/>
</dbReference>
<evidence type="ECO:0000256" key="7">
    <source>
        <dbReference type="ARBA" id="ARBA00022827"/>
    </source>
</evidence>
<sequence>MILLLLLFLSSAFAELHVFHLMGTYAFVELPEGKAYEAYRYMKSLEEKLSDYIESSEVSAINREAGKNYVRVSEETLEVIEKALEVSRKTYGVFDITAGALTIRSWRLKEISEEEAKKLINYKDVVVKGRDVLLRKKGMAIDLGGIGKGFAVQKAYQHLKTAWGFIAIAGDMKVWGHSRLLAVEDPIKGGVLLEGYNKKDLCLSTSSNKDRRHIWGTETYVVQVTVAYDDCTFADAFATALYAMTDQQRERFLRENPHVGVLILYQDGSLYMNSSFRRYFQDLRLYNY</sequence>
<keyword evidence="6" id="KW-0479">Metal-binding</keyword>
<accession>D3SP18</accession>
<keyword evidence="7" id="KW-0274">FAD</keyword>
<keyword evidence="5" id="KW-0808">Transferase</keyword>
<evidence type="ECO:0000313" key="12">
    <source>
        <dbReference type="Proteomes" id="UP000002043"/>
    </source>
</evidence>
<keyword evidence="12" id="KW-1185">Reference proteome</keyword>
<dbReference type="Proteomes" id="UP000002043">
    <property type="component" value="Chromosome"/>
</dbReference>
<dbReference type="GO" id="GO:0016740">
    <property type="term" value="F:transferase activity"/>
    <property type="evidence" value="ECO:0007669"/>
    <property type="project" value="UniProtKB-KW"/>
</dbReference>
<evidence type="ECO:0000256" key="3">
    <source>
        <dbReference type="ARBA" id="ARBA00016337"/>
    </source>
</evidence>
<dbReference type="EC" id="2.7.1.180" evidence="2"/>
<dbReference type="PANTHER" id="PTHR30040">
    <property type="entry name" value="THIAMINE BIOSYNTHESIS LIPOPROTEIN APBE"/>
    <property type="match status" value="1"/>
</dbReference>
<evidence type="ECO:0000256" key="8">
    <source>
        <dbReference type="ARBA" id="ARBA00022842"/>
    </source>
</evidence>
<dbReference type="STRING" id="638303.Thal_0270"/>
<keyword evidence="8" id="KW-0460">Magnesium</keyword>
<evidence type="ECO:0000256" key="10">
    <source>
        <dbReference type="ARBA" id="ARBA00048540"/>
    </source>
</evidence>
<comment type="cofactor">
    <cofactor evidence="1">
        <name>Mg(2+)</name>
        <dbReference type="ChEBI" id="CHEBI:18420"/>
    </cofactor>
</comment>
<evidence type="ECO:0000256" key="9">
    <source>
        <dbReference type="ARBA" id="ARBA00031306"/>
    </source>
</evidence>
<evidence type="ECO:0000256" key="2">
    <source>
        <dbReference type="ARBA" id="ARBA00011955"/>
    </source>
</evidence>
<dbReference type="RefSeq" id="WP_012991312.1">
    <property type="nucleotide sequence ID" value="NC_013894.1"/>
</dbReference>
<dbReference type="PANTHER" id="PTHR30040:SF2">
    <property type="entry name" value="FAD:PROTEIN FMN TRANSFERASE"/>
    <property type="match status" value="1"/>
</dbReference>
<reference evidence="12" key="1">
    <citation type="journal article" date="2010" name="Stand. Genomic Sci.">
        <title>Complete genome sequence of Thermocrinis albus type strain (HI 11/12T).</title>
        <authorList>
            <person name="Wirth R."/>
            <person name="Sikorski J."/>
            <person name="Brambilla E."/>
            <person name="Misra M."/>
            <person name="Lapidus A."/>
            <person name="Copeland A."/>
            <person name="Nolan M."/>
            <person name="Lucas S."/>
            <person name="Chen F."/>
            <person name="Tice H."/>
            <person name="Cheng J.F."/>
            <person name="Han C."/>
            <person name="Detter J.C."/>
            <person name="Tapia R."/>
            <person name="Bruce D."/>
            <person name="Goodwin L."/>
            <person name="Pitluck S."/>
            <person name="Pati A."/>
            <person name="Anderson I."/>
            <person name="Ivanova N."/>
            <person name="Mavromatis K."/>
            <person name="Mikhailova N."/>
            <person name="Chen A."/>
            <person name="Palaniappan K."/>
            <person name="Bilek Y."/>
            <person name="Hader T."/>
            <person name="Land M."/>
            <person name="Hauser L."/>
            <person name="Chang Y.J."/>
            <person name="Jeffries C.D."/>
            <person name="Tindall B.J."/>
            <person name="Rohde M."/>
            <person name="Goker M."/>
            <person name="Bristow J."/>
            <person name="Eisen J.A."/>
            <person name="Markowitz V."/>
            <person name="Hugenholtz P."/>
            <person name="Kyrpides N.C."/>
            <person name="Klenk H.P."/>
        </authorList>
    </citation>
    <scope>NUCLEOTIDE SEQUENCE [LARGE SCALE GENOMIC DNA]</scope>
    <source>
        <strain evidence="12">DSM 14484 / JCM 11386 / HI 11/12</strain>
    </source>
</reference>
<dbReference type="InterPro" id="IPR003374">
    <property type="entry name" value="ApbE-like_sf"/>
</dbReference>
<dbReference type="AlphaFoldDB" id="D3SP18"/>
<dbReference type="HOGENOM" id="CLU_044403_5_1_0"/>
<gene>
    <name evidence="11" type="ordered locus">Thal_0270</name>
</gene>
<dbReference type="eggNOG" id="COG1477">
    <property type="taxonomic scope" value="Bacteria"/>
</dbReference>
<evidence type="ECO:0000256" key="1">
    <source>
        <dbReference type="ARBA" id="ARBA00001946"/>
    </source>
</evidence>
<keyword evidence="4" id="KW-0285">Flavoprotein</keyword>
<dbReference type="KEGG" id="tal:Thal_0270"/>
<dbReference type="InterPro" id="IPR024932">
    <property type="entry name" value="ApbE"/>
</dbReference>
<dbReference type="SUPFAM" id="SSF143631">
    <property type="entry name" value="ApbE-like"/>
    <property type="match status" value="1"/>
</dbReference>
<comment type="catalytic activity">
    <reaction evidence="10">
        <text>L-threonyl-[protein] + FAD = FMN-L-threonyl-[protein] + AMP + H(+)</text>
        <dbReference type="Rhea" id="RHEA:36847"/>
        <dbReference type="Rhea" id="RHEA-COMP:11060"/>
        <dbReference type="Rhea" id="RHEA-COMP:11061"/>
        <dbReference type="ChEBI" id="CHEBI:15378"/>
        <dbReference type="ChEBI" id="CHEBI:30013"/>
        <dbReference type="ChEBI" id="CHEBI:57692"/>
        <dbReference type="ChEBI" id="CHEBI:74257"/>
        <dbReference type="ChEBI" id="CHEBI:456215"/>
        <dbReference type="EC" id="2.7.1.180"/>
    </reaction>
</comment>
<name>D3SP18_THEAH</name>
<dbReference type="EMBL" id="CP001931">
    <property type="protein sequence ID" value="ADC88905.1"/>
    <property type="molecule type" value="Genomic_DNA"/>
</dbReference>
<evidence type="ECO:0000256" key="4">
    <source>
        <dbReference type="ARBA" id="ARBA00022630"/>
    </source>
</evidence>
<evidence type="ECO:0000256" key="6">
    <source>
        <dbReference type="ARBA" id="ARBA00022723"/>
    </source>
</evidence>
<protein>
    <recommendedName>
        <fullName evidence="3">FAD:protein FMN transferase</fullName>
        <ecNumber evidence="2">2.7.1.180</ecNumber>
    </recommendedName>
    <alternativeName>
        <fullName evidence="9">Flavin transferase</fullName>
    </alternativeName>
</protein>
<evidence type="ECO:0000313" key="11">
    <source>
        <dbReference type="EMBL" id="ADC88905.1"/>
    </source>
</evidence>
<organism evidence="11 12">
    <name type="scientific">Thermocrinis albus (strain DSM 14484 / JCM 11386 / HI 11/12)</name>
    <dbReference type="NCBI Taxonomy" id="638303"/>
    <lineage>
        <taxon>Bacteria</taxon>
        <taxon>Pseudomonadati</taxon>
        <taxon>Aquificota</taxon>
        <taxon>Aquificia</taxon>
        <taxon>Aquificales</taxon>
        <taxon>Aquificaceae</taxon>
        <taxon>Thermocrinis</taxon>
    </lineage>
</organism>
<keyword evidence="11" id="KW-0449">Lipoprotein</keyword>
<dbReference type="OrthoDB" id="9778595at2"/>
<proteinExistence type="predicted"/>
<evidence type="ECO:0000256" key="5">
    <source>
        <dbReference type="ARBA" id="ARBA00022679"/>
    </source>
</evidence>